<proteinExistence type="predicted"/>
<reference evidence="2 3" key="1">
    <citation type="journal article" date="2023" name="Sci. Data">
        <title>Genome assembly of the Korean intertidal mud-creeper Batillaria attramentaria.</title>
        <authorList>
            <person name="Patra A.K."/>
            <person name="Ho P.T."/>
            <person name="Jun S."/>
            <person name="Lee S.J."/>
            <person name="Kim Y."/>
            <person name="Won Y.J."/>
        </authorList>
    </citation>
    <scope>NUCLEOTIDE SEQUENCE [LARGE SCALE GENOMIC DNA]</scope>
    <source>
        <strain evidence="2">Wonlab-2016</strain>
    </source>
</reference>
<evidence type="ECO:0000259" key="1">
    <source>
        <dbReference type="PROSITE" id="PS50041"/>
    </source>
</evidence>
<dbReference type="Proteomes" id="UP001519460">
    <property type="component" value="Unassembled WGS sequence"/>
</dbReference>
<dbReference type="Gene3D" id="3.10.100.10">
    <property type="entry name" value="Mannose-Binding Protein A, subunit A"/>
    <property type="match status" value="1"/>
</dbReference>
<dbReference type="CDD" id="cd00037">
    <property type="entry name" value="CLECT"/>
    <property type="match status" value="1"/>
</dbReference>
<feature type="non-terminal residue" evidence="2">
    <location>
        <position position="1"/>
    </location>
</feature>
<gene>
    <name evidence="2" type="ORF">BaRGS_00004868</name>
</gene>
<protein>
    <recommendedName>
        <fullName evidence="1">C-type lectin domain-containing protein</fullName>
    </recommendedName>
</protein>
<dbReference type="PROSITE" id="PS50041">
    <property type="entry name" value="C_TYPE_LECTIN_2"/>
    <property type="match status" value="1"/>
</dbReference>
<name>A0ABD0LX44_9CAEN</name>
<dbReference type="EMBL" id="JACVVK020000018">
    <property type="protein sequence ID" value="KAK7503745.1"/>
    <property type="molecule type" value="Genomic_DNA"/>
</dbReference>
<dbReference type="AlphaFoldDB" id="A0ABD0LX44"/>
<comment type="caution">
    <text evidence="2">The sequence shown here is derived from an EMBL/GenBank/DDBJ whole genome shotgun (WGS) entry which is preliminary data.</text>
</comment>
<dbReference type="InterPro" id="IPR016186">
    <property type="entry name" value="C-type_lectin-like/link_sf"/>
</dbReference>
<dbReference type="InterPro" id="IPR016187">
    <property type="entry name" value="CTDL_fold"/>
</dbReference>
<accession>A0ABD0LX44</accession>
<dbReference type="SUPFAM" id="SSF56436">
    <property type="entry name" value="C-type lectin-like"/>
    <property type="match status" value="1"/>
</dbReference>
<keyword evidence="3" id="KW-1185">Reference proteome</keyword>
<evidence type="ECO:0000313" key="2">
    <source>
        <dbReference type="EMBL" id="KAK7503745.1"/>
    </source>
</evidence>
<sequence>ATEVWLGLEYDTAAGNPVWRGDKMYTWGNWADGFPDWQSASCVVVTPGVDLLWTNRGSNYLRHTLCEYHFDHLTLRLHANPSVDFSQVTAFFTKEAISSTDCGMMCASISHCLYLTYSDDTRDCVMYDASLTSVLGLDGGSVNPQQLYVFNSQ</sequence>
<feature type="domain" description="C-type lectin" evidence="1">
    <location>
        <begin position="1"/>
        <end position="67"/>
    </location>
</feature>
<organism evidence="2 3">
    <name type="scientific">Batillaria attramentaria</name>
    <dbReference type="NCBI Taxonomy" id="370345"/>
    <lineage>
        <taxon>Eukaryota</taxon>
        <taxon>Metazoa</taxon>
        <taxon>Spiralia</taxon>
        <taxon>Lophotrochozoa</taxon>
        <taxon>Mollusca</taxon>
        <taxon>Gastropoda</taxon>
        <taxon>Caenogastropoda</taxon>
        <taxon>Sorbeoconcha</taxon>
        <taxon>Cerithioidea</taxon>
        <taxon>Batillariidae</taxon>
        <taxon>Batillaria</taxon>
    </lineage>
</organism>
<dbReference type="InterPro" id="IPR001304">
    <property type="entry name" value="C-type_lectin-like"/>
</dbReference>
<evidence type="ECO:0000313" key="3">
    <source>
        <dbReference type="Proteomes" id="UP001519460"/>
    </source>
</evidence>